<feature type="compositionally biased region" description="Basic and acidic residues" evidence="6">
    <location>
        <begin position="162"/>
        <end position="176"/>
    </location>
</feature>
<dbReference type="InterPro" id="IPR036864">
    <property type="entry name" value="Zn2-C6_fun-type_DNA-bd_sf"/>
</dbReference>
<feature type="region of interest" description="Disordered" evidence="6">
    <location>
        <begin position="761"/>
        <end position="813"/>
    </location>
</feature>
<feature type="compositionally biased region" description="Basic and acidic residues" evidence="6">
    <location>
        <begin position="503"/>
        <end position="520"/>
    </location>
</feature>
<feature type="region of interest" description="Disordered" evidence="6">
    <location>
        <begin position="147"/>
        <end position="224"/>
    </location>
</feature>
<evidence type="ECO:0000256" key="1">
    <source>
        <dbReference type="ARBA" id="ARBA00004123"/>
    </source>
</evidence>
<feature type="region of interest" description="Disordered" evidence="6">
    <location>
        <begin position="1216"/>
        <end position="1243"/>
    </location>
</feature>
<feature type="compositionally biased region" description="Basic and acidic residues" evidence="6">
    <location>
        <begin position="14"/>
        <end position="53"/>
    </location>
</feature>
<dbReference type="GO" id="GO:0000981">
    <property type="term" value="F:DNA-binding transcription factor activity, RNA polymerase II-specific"/>
    <property type="evidence" value="ECO:0007669"/>
    <property type="project" value="InterPro"/>
</dbReference>
<feature type="compositionally biased region" description="Basic and acidic residues" evidence="6">
    <location>
        <begin position="215"/>
        <end position="224"/>
    </location>
</feature>
<feature type="region of interest" description="Disordered" evidence="6">
    <location>
        <begin position="1255"/>
        <end position="1281"/>
    </location>
</feature>
<keyword evidence="4" id="KW-0804">Transcription</keyword>
<feature type="region of interest" description="Disordered" evidence="6">
    <location>
        <begin position="1044"/>
        <end position="1077"/>
    </location>
</feature>
<evidence type="ECO:0000256" key="6">
    <source>
        <dbReference type="SAM" id="MobiDB-lite"/>
    </source>
</evidence>
<evidence type="ECO:0000313" key="9">
    <source>
        <dbReference type="Proteomes" id="UP000696485"/>
    </source>
</evidence>
<evidence type="ECO:0000259" key="7">
    <source>
        <dbReference type="PROSITE" id="PS50048"/>
    </source>
</evidence>
<protein>
    <recommendedName>
        <fullName evidence="7">Zn(2)-C6 fungal-type domain-containing protein</fullName>
    </recommendedName>
</protein>
<feature type="compositionally biased region" description="Polar residues" evidence="6">
    <location>
        <begin position="800"/>
        <end position="813"/>
    </location>
</feature>
<evidence type="ECO:0000256" key="4">
    <source>
        <dbReference type="ARBA" id="ARBA00023163"/>
    </source>
</evidence>
<dbReference type="InterPro" id="IPR001138">
    <property type="entry name" value="Zn2Cys6_DnaBD"/>
</dbReference>
<feature type="compositionally biased region" description="Basic and acidic residues" evidence="6">
    <location>
        <begin position="850"/>
        <end position="860"/>
    </location>
</feature>
<dbReference type="Pfam" id="PF00172">
    <property type="entry name" value="Zn_clus"/>
    <property type="match status" value="1"/>
</dbReference>
<dbReference type="InterPro" id="IPR050815">
    <property type="entry name" value="TF_fung"/>
</dbReference>
<feature type="compositionally biased region" description="Low complexity" evidence="6">
    <location>
        <begin position="986"/>
        <end position="1008"/>
    </location>
</feature>
<sequence>MAKGSKSTKAAAQAREERQSSESGADNDHDHDDHDHDQDNDNDNDNDHEHENEQPNDGGAPIKRKRLTQACDPCRKKKIKCDGNKPSCANCAKLDVNCTYLPSMKKRGPRQGYIELLEKRLDKMEQLLQHGPSAVDPEFLESRNLLGSRYRRGNRSTSPTADENKDQHRHKADPDTRYFGTTSGYSSQHTEYDRQNDPSKNQVGTKYSSQATLPGKDRPRNPLYGIKDEIPRKDVLDHLIELYFDSLYFQMPIIHPGTFMRQYKEGKVPPNLLNALCAAVARFSNHPDVVTTPAFLAGEPFATNLRGMLVDSIDVPTVSNVQALLFLSMYEYGAARGPRAWMFGGMAVRQAQELGLNREDSSPVFYLKGDWVMRETRRRTFWACFIMDVLASSSSGRPRMMDERDCEVLLPSEDHDWYDERPVVTEMLDDEHDSSSGTEHEHDHNSDPLKPAGEGQPYTKDRGQPLYPVTKDDEDSTMETDQSKDPQQPTDPTSQTSSTENIQSKEGDATSKSKEGDATYKSKKQGGSAHTLSSFAYLIRIVAVLGKVSQYVNRPRSKKSIPPNEPHSEFSVIDAALAAWLKSIPPHLAYSLENGKIVKDKGEGCIIVFMHVIYHTTVVLLHRPILAADRGSFPIDSNFVETSVARCADAASKVSDVLEFVTAFHCPPRVFISAFFAYPVFTTATIHITNAFASDPTVAARARRSLSIHVKILQTMKSYWSMADKFFYIIRDLYSIQSKISSSAPGSGVVVPQVVSHNPHAYRKSDDVRGKKPIDIDSSDNKRPNSVPNRGDESDHQEEGVSSTETQLHNNTAPKMVVNSKLASISSFLKSDSGLIALWRRATEMQVLDEAKQEKRRLSQSEEPNSTPGQPVLTIEHKRQPEQLSKEELEERMRMNDLEIQEINQEYERRWKAQVKQNAGASSSSGSSSKGAVVNGSTNSVSESAEKRTKNQDLPSDRASKHARVLKESTGKDHKKGKSYDGSSPASTDMSDASSLMSSPMSSSSAGSPYQQDAGLTQSSGTYRHAVILQPPQLQQRDTYIMQPMQIPPTTGPGGVGTRARGSGSGAKPLVSSGGDMTQHLSNLYAQQHANQEAQAQTIEMIQNTNIQRQQLQLQQQQQQAHLSSLAFGPPGGFNSSFLSPSSLPMQAQSQPMAPTLGLPLVYGSSYDEGQASRMQTEPMDSIFDFAFPMADLSFLSSSFQMTPMMMQTSMASTMPMATSGIQPPQQPQQPQQPQTTHPLMSPGTIASSIVQQNTNVNSSPPICTNDGSNGSPSTLEQNTFNISPGLQSFLMSDDAFGTQSTPNDLIRYLQHHQQQQQQQELQQQQNMEPVLNQENSLIYDDYYPWSAFAPQPLQPQ</sequence>
<dbReference type="GO" id="GO:0003677">
    <property type="term" value="F:DNA binding"/>
    <property type="evidence" value="ECO:0007669"/>
    <property type="project" value="InterPro"/>
</dbReference>
<keyword evidence="5" id="KW-0539">Nucleus</keyword>
<comment type="caution">
    <text evidence="8">The sequence shown here is derived from an EMBL/GenBank/DDBJ whole genome shotgun (WGS) entry which is preliminary data.</text>
</comment>
<dbReference type="GO" id="GO:0008270">
    <property type="term" value="F:zinc ion binding"/>
    <property type="evidence" value="ECO:0007669"/>
    <property type="project" value="InterPro"/>
</dbReference>
<dbReference type="Pfam" id="PF04082">
    <property type="entry name" value="Fungal_trans"/>
    <property type="match status" value="1"/>
</dbReference>
<name>A0A9P5SI06_9FUNG</name>
<accession>A0A9P5SI06</accession>
<dbReference type="CDD" id="cd12148">
    <property type="entry name" value="fungal_TF_MHR"/>
    <property type="match status" value="1"/>
</dbReference>
<comment type="subcellular location">
    <subcellularLocation>
        <location evidence="1">Nucleus</location>
    </subcellularLocation>
</comment>
<dbReference type="GO" id="GO:0006351">
    <property type="term" value="P:DNA-templated transcription"/>
    <property type="evidence" value="ECO:0007669"/>
    <property type="project" value="InterPro"/>
</dbReference>
<dbReference type="SMART" id="SM00906">
    <property type="entry name" value="Fungal_trans"/>
    <property type="match status" value="1"/>
</dbReference>
<feature type="compositionally biased region" description="Low complexity" evidence="6">
    <location>
        <begin position="918"/>
        <end position="937"/>
    </location>
</feature>
<keyword evidence="9" id="KW-1185">Reference proteome</keyword>
<proteinExistence type="predicted"/>
<feature type="region of interest" description="Disordered" evidence="6">
    <location>
        <begin position="918"/>
        <end position="1016"/>
    </location>
</feature>
<feature type="compositionally biased region" description="Basic and acidic residues" evidence="6">
    <location>
        <begin position="944"/>
        <end position="972"/>
    </location>
</feature>
<dbReference type="SMART" id="SM00066">
    <property type="entry name" value="GAL4"/>
    <property type="match status" value="1"/>
</dbReference>
<dbReference type="GO" id="GO:0005634">
    <property type="term" value="C:nucleus"/>
    <property type="evidence" value="ECO:0007669"/>
    <property type="project" value="UniProtKB-SubCell"/>
</dbReference>
<dbReference type="Gene3D" id="4.10.240.10">
    <property type="entry name" value="Zn(2)-C6 fungal-type DNA-binding domain"/>
    <property type="match status" value="1"/>
</dbReference>
<evidence type="ECO:0000256" key="5">
    <source>
        <dbReference type="ARBA" id="ARBA00023242"/>
    </source>
</evidence>
<dbReference type="PANTHER" id="PTHR47338">
    <property type="entry name" value="ZN(II)2CYS6 TRANSCRIPTION FACTOR (EUROFUNG)-RELATED"/>
    <property type="match status" value="1"/>
</dbReference>
<dbReference type="CDD" id="cd00067">
    <property type="entry name" value="GAL4"/>
    <property type="match status" value="1"/>
</dbReference>
<organism evidence="8 9">
    <name type="scientific">Podila minutissima</name>
    <dbReference type="NCBI Taxonomy" id="64525"/>
    <lineage>
        <taxon>Eukaryota</taxon>
        <taxon>Fungi</taxon>
        <taxon>Fungi incertae sedis</taxon>
        <taxon>Mucoromycota</taxon>
        <taxon>Mortierellomycotina</taxon>
        <taxon>Mortierellomycetes</taxon>
        <taxon>Mortierellales</taxon>
        <taxon>Mortierellaceae</taxon>
        <taxon>Podila</taxon>
    </lineage>
</organism>
<feature type="region of interest" description="Disordered" evidence="6">
    <location>
        <begin position="1"/>
        <end position="64"/>
    </location>
</feature>
<feature type="compositionally biased region" description="Basic and acidic residues" evidence="6">
    <location>
        <begin position="790"/>
        <end position="799"/>
    </location>
</feature>
<dbReference type="PROSITE" id="PS50048">
    <property type="entry name" value="ZN2_CY6_FUNGAL_2"/>
    <property type="match status" value="1"/>
</dbReference>
<keyword evidence="2" id="KW-0479">Metal-binding</keyword>
<feature type="compositionally biased region" description="Polar residues" evidence="6">
    <location>
        <begin position="198"/>
        <end position="212"/>
    </location>
</feature>
<gene>
    <name evidence="8" type="ORF">BG006_006834</name>
</gene>
<feature type="compositionally biased region" description="Basic and acidic residues" evidence="6">
    <location>
        <begin position="875"/>
        <end position="893"/>
    </location>
</feature>
<evidence type="ECO:0000313" key="8">
    <source>
        <dbReference type="EMBL" id="KAF9330194.1"/>
    </source>
</evidence>
<dbReference type="SUPFAM" id="SSF57701">
    <property type="entry name" value="Zn2/Cys6 DNA-binding domain"/>
    <property type="match status" value="1"/>
</dbReference>
<dbReference type="PANTHER" id="PTHR47338:SF5">
    <property type="entry name" value="ZN(II)2CYS6 TRANSCRIPTION FACTOR (EUROFUNG)"/>
    <property type="match status" value="1"/>
</dbReference>
<feature type="compositionally biased region" description="Low complexity" evidence="6">
    <location>
        <begin position="485"/>
        <end position="499"/>
    </location>
</feature>
<dbReference type="InterPro" id="IPR007219">
    <property type="entry name" value="XnlR_reg_dom"/>
</dbReference>
<feature type="domain" description="Zn(2)-C6 fungal-type" evidence="7">
    <location>
        <begin position="70"/>
        <end position="100"/>
    </location>
</feature>
<evidence type="ECO:0000256" key="3">
    <source>
        <dbReference type="ARBA" id="ARBA00023015"/>
    </source>
</evidence>
<dbReference type="Proteomes" id="UP000696485">
    <property type="component" value="Unassembled WGS sequence"/>
</dbReference>
<feature type="compositionally biased region" description="Polar residues" evidence="6">
    <location>
        <begin position="179"/>
        <end position="189"/>
    </location>
</feature>
<feature type="compositionally biased region" description="Polar residues" evidence="6">
    <location>
        <begin position="1"/>
        <end position="10"/>
    </location>
</feature>
<evidence type="ECO:0000256" key="2">
    <source>
        <dbReference type="ARBA" id="ARBA00022723"/>
    </source>
</evidence>
<dbReference type="PROSITE" id="PS00463">
    <property type="entry name" value="ZN2_CY6_FUNGAL_1"/>
    <property type="match status" value="1"/>
</dbReference>
<keyword evidence="3" id="KW-0805">Transcription regulation</keyword>
<feature type="compositionally biased region" description="Basic and acidic residues" evidence="6">
    <location>
        <begin position="763"/>
        <end position="783"/>
    </location>
</feature>
<dbReference type="EMBL" id="JAAAUY010000415">
    <property type="protein sequence ID" value="KAF9330194.1"/>
    <property type="molecule type" value="Genomic_DNA"/>
</dbReference>
<feature type="compositionally biased region" description="Basic and acidic residues" evidence="6">
    <location>
        <begin position="438"/>
        <end position="447"/>
    </location>
</feature>
<reference evidence="8" key="1">
    <citation type="journal article" date="2020" name="Fungal Divers.">
        <title>Resolving the Mortierellaceae phylogeny through synthesis of multi-gene phylogenetics and phylogenomics.</title>
        <authorList>
            <person name="Vandepol N."/>
            <person name="Liber J."/>
            <person name="Desiro A."/>
            <person name="Na H."/>
            <person name="Kennedy M."/>
            <person name="Barry K."/>
            <person name="Grigoriev I.V."/>
            <person name="Miller A.N."/>
            <person name="O'Donnell K."/>
            <person name="Stajich J.E."/>
            <person name="Bonito G."/>
        </authorList>
    </citation>
    <scope>NUCLEOTIDE SEQUENCE</scope>
    <source>
        <strain evidence="8">NVP1</strain>
    </source>
</reference>
<feature type="region of interest" description="Disordered" evidence="6">
    <location>
        <begin position="429"/>
        <end position="526"/>
    </location>
</feature>
<feature type="region of interest" description="Disordered" evidence="6">
    <location>
        <begin position="850"/>
        <end position="893"/>
    </location>
</feature>